<evidence type="ECO:0000256" key="13">
    <source>
        <dbReference type="SAM" id="SignalP"/>
    </source>
</evidence>
<dbReference type="GO" id="GO:0042627">
    <property type="term" value="C:chylomicron"/>
    <property type="evidence" value="ECO:0007669"/>
    <property type="project" value="UniProtKB-KW"/>
</dbReference>
<evidence type="ECO:0000313" key="14">
    <source>
        <dbReference type="EMBL" id="KAG5856209.1"/>
    </source>
</evidence>
<name>A0A9D3MWG4_ANGAN</name>
<dbReference type="AlphaFoldDB" id="A0A9D3MWG4"/>
<dbReference type="GO" id="GO:0008203">
    <property type="term" value="P:cholesterol metabolic process"/>
    <property type="evidence" value="ECO:0007669"/>
    <property type="project" value="TreeGrafter"/>
</dbReference>
<evidence type="ECO:0000256" key="10">
    <source>
        <dbReference type="ARBA" id="ARBA00037735"/>
    </source>
</evidence>
<evidence type="ECO:0000256" key="9">
    <source>
        <dbReference type="ARBA" id="ARBA00023055"/>
    </source>
</evidence>
<dbReference type="GO" id="GO:0034362">
    <property type="term" value="C:low-density lipoprotein particle"/>
    <property type="evidence" value="ECO:0007669"/>
    <property type="project" value="TreeGrafter"/>
</dbReference>
<dbReference type="Proteomes" id="UP001044222">
    <property type="component" value="Unassembled WGS sequence"/>
</dbReference>
<reference evidence="14" key="1">
    <citation type="submission" date="2021-01" db="EMBL/GenBank/DDBJ databases">
        <title>A chromosome-scale assembly of European eel, Anguilla anguilla.</title>
        <authorList>
            <person name="Henkel C."/>
            <person name="Jong-Raadsen S.A."/>
            <person name="Dufour S."/>
            <person name="Weltzien F.-A."/>
            <person name="Palstra A.P."/>
            <person name="Pelster B."/>
            <person name="Spaink H.P."/>
            <person name="Van Den Thillart G.E."/>
            <person name="Jansen H."/>
            <person name="Zahm M."/>
            <person name="Klopp C."/>
            <person name="Cedric C."/>
            <person name="Louis A."/>
            <person name="Berthelot C."/>
            <person name="Parey E."/>
            <person name="Roest Crollius H."/>
            <person name="Montfort J."/>
            <person name="Robinson-Rechavi M."/>
            <person name="Bucao C."/>
            <person name="Bouchez O."/>
            <person name="Gislard M."/>
            <person name="Lluch J."/>
            <person name="Milhes M."/>
            <person name="Lampietro C."/>
            <person name="Lopez Roques C."/>
            <person name="Donnadieu C."/>
            <person name="Braasch I."/>
            <person name="Desvignes T."/>
            <person name="Postlethwait J."/>
            <person name="Bobe J."/>
            <person name="Guiguen Y."/>
            <person name="Dirks R."/>
        </authorList>
    </citation>
    <scope>NUCLEOTIDE SEQUENCE</scope>
    <source>
        <strain evidence="14">Tag_6206</strain>
        <tissue evidence="14">Liver</tissue>
    </source>
</reference>
<dbReference type="Gene3D" id="6.10.250.2890">
    <property type="match status" value="1"/>
</dbReference>
<dbReference type="EMBL" id="JAFIRN010000001">
    <property type="protein sequence ID" value="KAG5856209.1"/>
    <property type="molecule type" value="Genomic_DNA"/>
</dbReference>
<comment type="function">
    <text evidence="10">May have a role in chylomicrons and VLDL secretion and catabolism. Required for efficient activation of lipoprotein lipase by ApoC-II; potent activator of LCAT. Apoa-IV is a major component of HDL and chylomicrons.</text>
</comment>
<sequence length="420" mass="48203">MKLFVVLALVSFTGCQANVLRSDEPTPQLEQVKDAFWDYFVKASQKTQGALKTIGESELAQQMNAKIKESVEVVQQYRAIVQEQPDINEVRVQLEPLAEKLSANIQQQMQKVRQVLDPYTESLDIRALQRALRRMHWKLMDTLFVSVEQLLSHLQDQLGPSTEELQGKVEESVGSCQANVLRSDKPTPQLELVKDAFWDYFVKASQKAQGALKTIGESELAQQVNAKIKESVEVAQQYRKIVQEQVIGINDELHKKLSEHVEQLSESLQPDINEVRVQLEPLAELLRANIQQQMQKVRQVLDPYTESLDIRALERALRRMHWTLSMSAEQLLSQLLEHLHSQLGPSTEELKGKVEESMQEYREFVLPLEEILKNEIFNKLSMFFWTVYPYADSLKTKLDPYIQGLESQLTALWESSAKSA</sequence>
<keyword evidence="6" id="KW-0964">Secreted</keyword>
<dbReference type="GO" id="GO:1903561">
    <property type="term" value="C:extracellular vesicle"/>
    <property type="evidence" value="ECO:0007669"/>
    <property type="project" value="TreeGrafter"/>
</dbReference>
<dbReference type="GO" id="GO:0033344">
    <property type="term" value="P:cholesterol efflux"/>
    <property type="evidence" value="ECO:0007669"/>
    <property type="project" value="TreeGrafter"/>
</dbReference>
<comment type="caution">
    <text evidence="14">The sequence shown here is derived from an EMBL/GenBank/DDBJ whole genome shotgun (WGS) entry which is preliminary data.</text>
</comment>
<evidence type="ECO:0000256" key="5">
    <source>
        <dbReference type="ARBA" id="ARBA00022513"/>
    </source>
</evidence>
<keyword evidence="8" id="KW-0677">Repeat</keyword>
<comment type="subcellular location">
    <subcellularLocation>
        <location evidence="1">Secreted</location>
    </subcellularLocation>
</comment>
<dbReference type="GO" id="GO:0055090">
    <property type="term" value="P:acylglycerol homeostasis"/>
    <property type="evidence" value="ECO:0007669"/>
    <property type="project" value="TreeGrafter"/>
</dbReference>
<feature type="chain" id="PRO_5038822651" description="Apolipoprotein A-IV" evidence="13">
    <location>
        <begin position="18"/>
        <end position="420"/>
    </location>
</feature>
<comment type="subunit">
    <text evidence="3">Homodimer.</text>
</comment>
<dbReference type="GO" id="GO:0120020">
    <property type="term" value="F:cholesterol transfer activity"/>
    <property type="evidence" value="ECO:0007669"/>
    <property type="project" value="TreeGrafter"/>
</dbReference>
<dbReference type="PANTHER" id="PTHR18976:SF1">
    <property type="entry name" value="APOLIPOPROTEIN A-IV"/>
    <property type="match status" value="1"/>
</dbReference>
<dbReference type="PROSITE" id="PS51257">
    <property type="entry name" value="PROKAR_LIPOPROTEIN"/>
    <property type="match status" value="1"/>
</dbReference>
<evidence type="ECO:0000256" key="3">
    <source>
        <dbReference type="ARBA" id="ARBA00011738"/>
    </source>
</evidence>
<dbReference type="Pfam" id="PF01442">
    <property type="entry name" value="Apolipoprotein"/>
    <property type="match status" value="2"/>
</dbReference>
<evidence type="ECO:0000256" key="4">
    <source>
        <dbReference type="ARBA" id="ARBA00022448"/>
    </source>
</evidence>
<evidence type="ECO:0000256" key="6">
    <source>
        <dbReference type="ARBA" id="ARBA00022525"/>
    </source>
</evidence>
<dbReference type="GO" id="GO:0034361">
    <property type="term" value="C:very-low-density lipoprotein particle"/>
    <property type="evidence" value="ECO:0007669"/>
    <property type="project" value="TreeGrafter"/>
</dbReference>
<evidence type="ECO:0000256" key="7">
    <source>
        <dbReference type="ARBA" id="ARBA00022729"/>
    </source>
</evidence>
<evidence type="ECO:0000256" key="1">
    <source>
        <dbReference type="ARBA" id="ARBA00004613"/>
    </source>
</evidence>
<dbReference type="InterPro" id="IPR000074">
    <property type="entry name" value="ApoA_E"/>
</dbReference>
<keyword evidence="9" id="KW-0445">Lipid transport</keyword>
<organism evidence="14 15">
    <name type="scientific">Anguilla anguilla</name>
    <name type="common">European freshwater eel</name>
    <name type="synonym">Muraena anguilla</name>
    <dbReference type="NCBI Taxonomy" id="7936"/>
    <lineage>
        <taxon>Eukaryota</taxon>
        <taxon>Metazoa</taxon>
        <taxon>Chordata</taxon>
        <taxon>Craniata</taxon>
        <taxon>Vertebrata</taxon>
        <taxon>Euteleostomi</taxon>
        <taxon>Actinopterygii</taxon>
        <taxon>Neopterygii</taxon>
        <taxon>Teleostei</taxon>
        <taxon>Anguilliformes</taxon>
        <taxon>Anguillidae</taxon>
        <taxon>Anguilla</taxon>
    </lineage>
</organism>
<protein>
    <recommendedName>
        <fullName evidence="11">Apolipoprotein A-IV</fullName>
    </recommendedName>
    <alternativeName>
        <fullName evidence="12">Apolipoprotein A4</fullName>
    </alternativeName>
</protein>
<feature type="signal peptide" evidence="13">
    <location>
        <begin position="1"/>
        <end position="17"/>
    </location>
</feature>
<comment type="similarity">
    <text evidence="2">Belongs to the apolipoprotein A1/A4/E family.</text>
</comment>
<dbReference type="SUPFAM" id="SSF58113">
    <property type="entry name" value="Apolipoprotein A-I"/>
    <property type="match status" value="1"/>
</dbReference>
<keyword evidence="5" id="KW-0162">Chylomicron</keyword>
<keyword evidence="15" id="KW-1185">Reference proteome</keyword>
<dbReference type="GO" id="GO:0034364">
    <property type="term" value="C:high-density lipoprotein particle"/>
    <property type="evidence" value="ECO:0007669"/>
    <property type="project" value="TreeGrafter"/>
</dbReference>
<dbReference type="GO" id="GO:0042157">
    <property type="term" value="P:lipoprotein metabolic process"/>
    <property type="evidence" value="ECO:0007669"/>
    <property type="project" value="InterPro"/>
</dbReference>
<evidence type="ECO:0000256" key="12">
    <source>
        <dbReference type="ARBA" id="ARBA00042591"/>
    </source>
</evidence>
<keyword evidence="7 13" id="KW-0732">Signal</keyword>
<evidence type="ECO:0000256" key="11">
    <source>
        <dbReference type="ARBA" id="ARBA00041197"/>
    </source>
</evidence>
<keyword evidence="4" id="KW-0813">Transport</keyword>
<dbReference type="InterPro" id="IPR050163">
    <property type="entry name" value="Apolipoprotein_A1/A4/E"/>
</dbReference>
<proteinExistence type="inferred from homology"/>
<dbReference type="GO" id="GO:0005543">
    <property type="term" value="F:phospholipid binding"/>
    <property type="evidence" value="ECO:0007669"/>
    <property type="project" value="TreeGrafter"/>
</dbReference>
<gene>
    <name evidence="14" type="ORF">ANANG_G00005610</name>
</gene>
<dbReference type="PANTHER" id="PTHR18976">
    <property type="entry name" value="APOLIPOPROTEIN"/>
    <property type="match status" value="1"/>
</dbReference>
<dbReference type="SUPFAM" id="SSF47162">
    <property type="entry name" value="Apolipoprotein"/>
    <property type="match status" value="1"/>
</dbReference>
<dbReference type="Gene3D" id="1.20.120.20">
    <property type="entry name" value="Apolipoprotein"/>
    <property type="match status" value="2"/>
</dbReference>
<evidence type="ECO:0000313" key="15">
    <source>
        <dbReference type="Proteomes" id="UP001044222"/>
    </source>
</evidence>
<evidence type="ECO:0000256" key="2">
    <source>
        <dbReference type="ARBA" id="ARBA00008788"/>
    </source>
</evidence>
<dbReference type="GO" id="GO:0060228">
    <property type="term" value="F:phosphatidylcholine-sterol O-acyltransferase activator activity"/>
    <property type="evidence" value="ECO:0007669"/>
    <property type="project" value="TreeGrafter"/>
</dbReference>
<evidence type="ECO:0000256" key="8">
    <source>
        <dbReference type="ARBA" id="ARBA00022737"/>
    </source>
</evidence>
<dbReference type="GO" id="GO:0033700">
    <property type="term" value="P:phospholipid efflux"/>
    <property type="evidence" value="ECO:0007669"/>
    <property type="project" value="TreeGrafter"/>
</dbReference>
<accession>A0A9D3MWG4</accession>